<dbReference type="OrthoDB" id="9777385at2"/>
<dbReference type="EMBL" id="CP025583">
    <property type="protein sequence ID" value="AUM75717.1"/>
    <property type="molecule type" value="Genomic_DNA"/>
</dbReference>
<sequence>MQQVVAKVEADNARQVEIFKDLHEHPELGFMETRTAGVLAQELEALGFDVQTGIGKTGVVATLTNGPGPTVMYRADMDANAVEEATGLPYASKVRAKRADGTESPVAQANHLAVPLRDLLGEKNVVTEFPPATGSEDVHLLLGDYTDVPFNFLIVGVADPDVFAAALKEGKQMPYSAHNPNFIVDLAAIPVGTKIATVAMLNLLAKEAAP</sequence>
<name>A0A2K9MJA6_9RHOB</name>
<evidence type="ECO:0000313" key="2">
    <source>
        <dbReference type="Proteomes" id="UP000234882"/>
    </source>
</evidence>
<dbReference type="SUPFAM" id="SSF53187">
    <property type="entry name" value="Zn-dependent exopeptidases"/>
    <property type="match status" value="1"/>
</dbReference>
<dbReference type="Proteomes" id="UP000234882">
    <property type="component" value="Chromosome"/>
</dbReference>
<evidence type="ECO:0000313" key="1">
    <source>
        <dbReference type="EMBL" id="AUM75717.1"/>
    </source>
</evidence>
<accession>A0A2K9MJA6</accession>
<proteinExistence type="predicted"/>
<gene>
    <name evidence="1" type="ORF">CYR75_13405</name>
</gene>
<keyword evidence="2" id="KW-1185">Reference proteome</keyword>
<dbReference type="Gene3D" id="3.40.630.10">
    <property type="entry name" value="Zn peptidases"/>
    <property type="match status" value="2"/>
</dbReference>
<dbReference type="PANTHER" id="PTHR11014">
    <property type="entry name" value="PEPTIDASE M20 FAMILY MEMBER"/>
    <property type="match status" value="1"/>
</dbReference>
<dbReference type="AlphaFoldDB" id="A0A2K9MJA6"/>
<dbReference type="PANTHER" id="PTHR11014:SF63">
    <property type="entry name" value="METALLOPEPTIDASE, PUTATIVE (AFU_ORTHOLOGUE AFUA_6G09600)-RELATED"/>
    <property type="match status" value="1"/>
</dbReference>
<evidence type="ECO:0008006" key="3">
    <source>
        <dbReference type="Google" id="ProtNLM"/>
    </source>
</evidence>
<dbReference type="GO" id="GO:0016787">
    <property type="term" value="F:hydrolase activity"/>
    <property type="evidence" value="ECO:0007669"/>
    <property type="project" value="InterPro"/>
</dbReference>
<protein>
    <recommendedName>
        <fullName evidence="3">Amidohydrolase</fullName>
    </recommendedName>
</protein>
<dbReference type="KEGG" id="paru:CYR75_13405"/>
<dbReference type="InterPro" id="IPR017439">
    <property type="entry name" value="Amidohydrolase"/>
</dbReference>
<organism evidence="1 2">
    <name type="scientific">Paracoccus jeotgali</name>
    <dbReference type="NCBI Taxonomy" id="2065379"/>
    <lineage>
        <taxon>Bacteria</taxon>
        <taxon>Pseudomonadati</taxon>
        <taxon>Pseudomonadota</taxon>
        <taxon>Alphaproteobacteria</taxon>
        <taxon>Rhodobacterales</taxon>
        <taxon>Paracoccaceae</taxon>
        <taxon>Paracoccus</taxon>
    </lineage>
</organism>
<reference evidence="2" key="1">
    <citation type="submission" date="2017-12" db="EMBL/GenBank/DDBJ databases">
        <title>Genomic analysis of Paracoccus sp. CBA4604.</title>
        <authorList>
            <person name="Roh S.W."/>
            <person name="Kim J.Y."/>
            <person name="Kim J.S."/>
        </authorList>
    </citation>
    <scope>NUCLEOTIDE SEQUENCE [LARGE SCALE GENOMIC DNA]</scope>
    <source>
        <strain evidence="2">CBA4604</strain>
    </source>
</reference>